<dbReference type="EMBL" id="CP158255">
    <property type="protein sequence ID" value="XDJ49854.1"/>
    <property type="molecule type" value="Genomic_DNA"/>
</dbReference>
<dbReference type="Pfam" id="PF06035">
    <property type="entry name" value="Peptidase_C93"/>
    <property type="match status" value="1"/>
</dbReference>
<sequence>MPYRQPTAAGVRALLQGLTALALCLALAWGPAPAVTFDPGALASYARQHYGAKAGRAVESWQAMLAQAAGLDEQEQLRMVNGFWNNALIGGEDISIWGQVDYWATPLQSLAKGAGDCEDYVIGKYFSLLHLGVAPEKLRFVYVRARIGSQSIAHMVLGYYPQPQAEPLVLDSLIDRIQPAHNRPDLTPVFSFNAQGVYVPGGRRSSVDGIGRWRDLLSRMRSEGFQP</sequence>
<reference evidence="2" key="4">
    <citation type="submission" date="2024-05" db="EMBL/GenBank/DDBJ databases">
        <authorList>
            <person name="Luo Y.-C."/>
            <person name="Nicholds J."/>
            <person name="Mortimer T."/>
            <person name="Maboni G."/>
        </authorList>
    </citation>
    <scope>NUCLEOTIDE SEQUENCE</scope>
    <source>
        <strain evidence="2">151108</strain>
    </source>
</reference>
<dbReference type="PANTHER" id="PTHR39327:SF1">
    <property type="entry name" value="BLR5470 PROTEIN"/>
    <property type="match status" value="1"/>
</dbReference>
<organism evidence="2">
    <name type="scientific">Castellaniella ginsengisoli</name>
    <dbReference type="NCBI Taxonomy" id="546114"/>
    <lineage>
        <taxon>Bacteria</taxon>
        <taxon>Pseudomonadati</taxon>
        <taxon>Pseudomonadota</taxon>
        <taxon>Betaproteobacteria</taxon>
        <taxon>Burkholderiales</taxon>
        <taxon>Alcaligenaceae</taxon>
        <taxon>Castellaniella</taxon>
    </lineage>
</organism>
<gene>
    <name evidence="2" type="ORF">ABRZ09_11565</name>
    <name evidence="1" type="ORF">GCM10009108_20910</name>
</gene>
<keyword evidence="3" id="KW-1185">Reference proteome</keyword>
<evidence type="ECO:0000313" key="1">
    <source>
        <dbReference type="EMBL" id="GAA0780686.1"/>
    </source>
</evidence>
<dbReference type="InterPro" id="IPR010319">
    <property type="entry name" value="Transglutaminase-like_Cys_pept"/>
</dbReference>
<dbReference type="Proteomes" id="UP001500573">
    <property type="component" value="Unassembled WGS sequence"/>
</dbReference>
<dbReference type="PANTHER" id="PTHR39327">
    <property type="match status" value="1"/>
</dbReference>
<reference evidence="1" key="1">
    <citation type="journal article" date="2014" name="Int. J. Syst. Evol. Microbiol.">
        <title>Complete genome of a new Firmicutes species belonging to the dominant human colonic microbiota ('Ruminococcus bicirculans') reveals two chromosomes and a selective capacity to utilize plant glucans.</title>
        <authorList>
            <consortium name="NISC Comparative Sequencing Program"/>
            <person name="Wegmann U."/>
            <person name="Louis P."/>
            <person name="Goesmann A."/>
            <person name="Henrissat B."/>
            <person name="Duncan S.H."/>
            <person name="Flint H.J."/>
        </authorList>
    </citation>
    <scope>NUCLEOTIDE SEQUENCE</scope>
    <source>
        <strain evidence="1">JCM 15515</strain>
    </source>
</reference>
<evidence type="ECO:0000313" key="3">
    <source>
        <dbReference type="Proteomes" id="UP001500573"/>
    </source>
</evidence>
<dbReference type="RefSeq" id="WP_343838419.1">
    <property type="nucleotide sequence ID" value="NZ_BAAAEX010000011.1"/>
</dbReference>
<proteinExistence type="predicted"/>
<reference evidence="1" key="3">
    <citation type="submission" date="2023-12" db="EMBL/GenBank/DDBJ databases">
        <authorList>
            <person name="Sun Q."/>
            <person name="Inoue M."/>
        </authorList>
    </citation>
    <scope>NUCLEOTIDE SEQUENCE</scope>
    <source>
        <strain evidence="1">JCM 15515</strain>
    </source>
</reference>
<dbReference type="EMBL" id="BAAAEX010000011">
    <property type="protein sequence ID" value="GAA0780686.1"/>
    <property type="molecule type" value="Genomic_DNA"/>
</dbReference>
<evidence type="ECO:0000313" key="2">
    <source>
        <dbReference type="EMBL" id="XDJ49854.1"/>
    </source>
</evidence>
<accession>A0AB39D725</accession>
<protein>
    <submittedName>
        <fullName evidence="2">Transglutaminase-like cysteine peptidase</fullName>
    </submittedName>
</protein>
<reference evidence="3" key="2">
    <citation type="journal article" date="2019" name="Int. J. Syst. Evol. Microbiol.">
        <title>The Global Catalogue of Microorganisms (GCM) 10K type strain sequencing project: providing services to taxonomists for standard genome sequencing and annotation.</title>
        <authorList>
            <consortium name="The Broad Institute Genomics Platform"/>
            <consortium name="The Broad Institute Genome Sequencing Center for Infectious Disease"/>
            <person name="Wu L."/>
            <person name="Ma J."/>
        </authorList>
    </citation>
    <scope>NUCLEOTIDE SEQUENCE [LARGE SCALE GENOMIC DNA]</scope>
    <source>
        <strain evidence="3">JCM 15515</strain>
    </source>
</reference>
<dbReference type="Gene3D" id="3.10.620.30">
    <property type="match status" value="1"/>
</dbReference>
<name>A0AB39D725_9BURK</name>
<dbReference type="AlphaFoldDB" id="A0AB39D725"/>